<feature type="signal peptide" evidence="1">
    <location>
        <begin position="1"/>
        <end position="19"/>
    </location>
</feature>
<evidence type="ECO:0008006" key="4">
    <source>
        <dbReference type="Google" id="ProtNLM"/>
    </source>
</evidence>
<reference evidence="2 3" key="1">
    <citation type="submission" date="2022-05" db="EMBL/GenBank/DDBJ databases">
        <title>Luteimonas sp. SX5, whole genome shotgun sequencing project.</title>
        <authorList>
            <person name="Zhao G."/>
            <person name="Shen L."/>
        </authorList>
    </citation>
    <scope>NUCLEOTIDE SEQUENCE [LARGE SCALE GENOMIC DNA]</scope>
    <source>
        <strain evidence="2 3">SX5</strain>
    </source>
</reference>
<dbReference type="Proteomes" id="UP001431217">
    <property type="component" value="Unassembled WGS sequence"/>
</dbReference>
<gene>
    <name evidence="2" type="ORF">M2650_05825</name>
</gene>
<evidence type="ECO:0000256" key="1">
    <source>
        <dbReference type="SAM" id="SignalP"/>
    </source>
</evidence>
<feature type="chain" id="PRO_5046899976" description="VCBS repeat-containing protein" evidence="1">
    <location>
        <begin position="20"/>
        <end position="242"/>
    </location>
</feature>
<accession>A0ABT0MIP0</accession>
<keyword evidence="3" id="KW-1185">Reference proteome</keyword>
<name>A0ABT0MIP0_9GAMM</name>
<proteinExistence type="predicted"/>
<sequence>MRTNPVVMALLIVCASATAQDAGDAPPVRYPTLQDRATPEQGFVPKGWRLEYAKRGDLDADGRDDLLMVLRMQDPKNVLRNEGLGQDPFDTNPRILAAAFAADGGYRLAFQNHTLIPRPDSSVMDDYLGGADALKIARGAFQVTLHAFASAGSWGMGSTTFTFRYQAGCFRLIGYDDDNIQRNTGETTDTSVNFITGKAIVRTGNIEHDKTKAKTHALGKRPLLCIDEVGDGFGFDPNVPDG</sequence>
<keyword evidence="1" id="KW-0732">Signal</keyword>
<comment type="caution">
    <text evidence="2">The sequence shown here is derived from an EMBL/GenBank/DDBJ whole genome shotgun (WGS) entry which is preliminary data.</text>
</comment>
<dbReference type="EMBL" id="JAMBEP010000001">
    <property type="protein sequence ID" value="MCL1634150.1"/>
    <property type="molecule type" value="Genomic_DNA"/>
</dbReference>
<organism evidence="2 3">
    <name type="scientific">Luteimonas galliterrae</name>
    <dbReference type="NCBI Taxonomy" id="2940486"/>
    <lineage>
        <taxon>Bacteria</taxon>
        <taxon>Pseudomonadati</taxon>
        <taxon>Pseudomonadota</taxon>
        <taxon>Gammaproteobacteria</taxon>
        <taxon>Lysobacterales</taxon>
        <taxon>Lysobacteraceae</taxon>
        <taxon>Luteimonas</taxon>
    </lineage>
</organism>
<dbReference type="RefSeq" id="WP_249472398.1">
    <property type="nucleotide sequence ID" value="NZ_JAMBEP010000001.1"/>
</dbReference>
<protein>
    <recommendedName>
        <fullName evidence="4">VCBS repeat-containing protein</fullName>
    </recommendedName>
</protein>
<evidence type="ECO:0000313" key="3">
    <source>
        <dbReference type="Proteomes" id="UP001431217"/>
    </source>
</evidence>
<evidence type="ECO:0000313" key="2">
    <source>
        <dbReference type="EMBL" id="MCL1634150.1"/>
    </source>
</evidence>